<dbReference type="STRING" id="1915074.SPHI_04700"/>
<comment type="catalytic activity">
    <reaction evidence="1">
        <text>ATP + protein L-histidine = ADP + protein N-phospho-L-histidine.</text>
        <dbReference type="EC" id="2.7.13.3"/>
    </reaction>
</comment>
<dbReference type="Proteomes" id="UP000188729">
    <property type="component" value="Unassembled WGS sequence"/>
</dbReference>
<dbReference type="InterPro" id="IPR011102">
    <property type="entry name" value="Sig_transdc_His_kinase_HWE"/>
</dbReference>
<evidence type="ECO:0000313" key="10">
    <source>
        <dbReference type="Proteomes" id="UP000188729"/>
    </source>
</evidence>
<keyword evidence="4 9" id="KW-0808">Transferase</keyword>
<dbReference type="Gene3D" id="3.30.450.40">
    <property type="match status" value="1"/>
</dbReference>
<dbReference type="GO" id="GO:0005524">
    <property type="term" value="F:ATP binding"/>
    <property type="evidence" value="ECO:0007669"/>
    <property type="project" value="UniProtKB-KW"/>
</dbReference>
<keyword evidence="10" id="KW-1185">Reference proteome</keyword>
<dbReference type="SMART" id="SM00065">
    <property type="entry name" value="GAF"/>
    <property type="match status" value="1"/>
</dbReference>
<evidence type="ECO:0000256" key="5">
    <source>
        <dbReference type="ARBA" id="ARBA00022741"/>
    </source>
</evidence>
<dbReference type="EMBL" id="MPSB01000002">
    <property type="protein sequence ID" value="ONF97035.1"/>
    <property type="molecule type" value="Genomic_DNA"/>
</dbReference>
<keyword evidence="6 9" id="KW-0418">Kinase</keyword>
<keyword evidence="7" id="KW-0067">ATP-binding</keyword>
<dbReference type="GO" id="GO:0004673">
    <property type="term" value="F:protein histidine kinase activity"/>
    <property type="evidence" value="ECO:0007669"/>
    <property type="project" value="UniProtKB-EC"/>
</dbReference>
<dbReference type="Pfam" id="PF07536">
    <property type="entry name" value="HWE_HK"/>
    <property type="match status" value="1"/>
</dbReference>
<dbReference type="Pfam" id="PF00989">
    <property type="entry name" value="PAS"/>
    <property type="match status" value="1"/>
</dbReference>
<dbReference type="SMART" id="SM00091">
    <property type="entry name" value="PAS"/>
    <property type="match status" value="1"/>
</dbReference>
<keyword evidence="5" id="KW-0547">Nucleotide-binding</keyword>
<dbReference type="InterPro" id="IPR035965">
    <property type="entry name" value="PAS-like_dom_sf"/>
</dbReference>
<gene>
    <name evidence="9" type="ORF">SPHI_04700</name>
</gene>
<evidence type="ECO:0000313" key="9">
    <source>
        <dbReference type="EMBL" id="ONF97035.1"/>
    </source>
</evidence>
<dbReference type="Pfam" id="PF13185">
    <property type="entry name" value="GAF_2"/>
    <property type="match status" value="1"/>
</dbReference>
<dbReference type="PANTHER" id="PTHR41523:SF8">
    <property type="entry name" value="ETHYLENE RESPONSE SENSOR PROTEIN"/>
    <property type="match status" value="1"/>
</dbReference>
<dbReference type="InterPro" id="IPR000014">
    <property type="entry name" value="PAS"/>
</dbReference>
<keyword evidence="3" id="KW-0597">Phosphoprotein</keyword>
<evidence type="ECO:0000259" key="8">
    <source>
        <dbReference type="PROSITE" id="PS50112"/>
    </source>
</evidence>
<name>A0A1V2EX28_9SPHN</name>
<evidence type="ECO:0000256" key="2">
    <source>
        <dbReference type="ARBA" id="ARBA00012438"/>
    </source>
</evidence>
<dbReference type="SUPFAM" id="SSF55781">
    <property type="entry name" value="GAF domain-like"/>
    <property type="match status" value="1"/>
</dbReference>
<reference evidence="9 10" key="1">
    <citation type="submission" date="2016-11" db="EMBL/GenBank/DDBJ databases">
        <title>Genome sequence of Sphingomonas jeddahensis G39.</title>
        <authorList>
            <person name="Poehlein A."/>
            <person name="Wuebbeler J.H."/>
            <person name="Steinbuechel A."/>
            <person name="Daniel R."/>
        </authorList>
    </citation>
    <scope>NUCLEOTIDE SEQUENCE [LARGE SCALE GENOMIC DNA]</scope>
    <source>
        <strain evidence="9 10">G39</strain>
    </source>
</reference>
<evidence type="ECO:0000256" key="4">
    <source>
        <dbReference type="ARBA" id="ARBA00022679"/>
    </source>
</evidence>
<proteinExistence type="predicted"/>
<dbReference type="SMART" id="SM00911">
    <property type="entry name" value="HWE_HK"/>
    <property type="match status" value="1"/>
</dbReference>
<dbReference type="InterPro" id="IPR036890">
    <property type="entry name" value="HATPase_C_sf"/>
</dbReference>
<dbReference type="InterPro" id="IPR029016">
    <property type="entry name" value="GAF-like_dom_sf"/>
</dbReference>
<accession>A0A1V2EX28</accession>
<dbReference type="EC" id="2.7.13.3" evidence="2"/>
<dbReference type="InterPro" id="IPR003018">
    <property type="entry name" value="GAF"/>
</dbReference>
<dbReference type="Gene3D" id="3.30.565.10">
    <property type="entry name" value="Histidine kinase-like ATPase, C-terminal domain"/>
    <property type="match status" value="1"/>
</dbReference>
<dbReference type="InterPro" id="IPR013767">
    <property type="entry name" value="PAS_fold"/>
</dbReference>
<dbReference type="Gene3D" id="3.30.450.20">
    <property type="entry name" value="PAS domain"/>
    <property type="match status" value="1"/>
</dbReference>
<evidence type="ECO:0000256" key="1">
    <source>
        <dbReference type="ARBA" id="ARBA00000085"/>
    </source>
</evidence>
<evidence type="ECO:0000256" key="6">
    <source>
        <dbReference type="ARBA" id="ARBA00022777"/>
    </source>
</evidence>
<sequence>MAVTRDALIERQRILADFGEFALRSDDLQEVLTEGCRLVSRALGADLSKVLELEPGGETAVMRAGVGWKAGTVGRQFSLRDQSSETFALRLGKPVITQDINQEDRFEFPEFLKEHGVVAIVNAPIFLPGGKAYGLLQVDAKEPRGFDHEDIEFLRTYCAVLGPVIDRLRIVNDLKQSDERFRLVVENAHGFGIILSDPDDIITDWFPGAVEVFGWSEEEAVGRPVASIFTPGDQESGIPQREVKRAREMGKAPNIRWHVTKSGRRVFVDGQTIVLRNPDDTVRGYLKIGQDLTERKLHEERQTVLLAELQHRVRNVLAMIASIVKRADVDLGTREFRDRLSGRIASMARTQALLTRAAGAGVDVAGIVGDELAAQDAAPARIHVAGPQITLSAKAAEVVTLAVHELATNASKYGAIAQPDGHIDVRWQLQVRDEQDWLELEWRETNVEIASDAVPRSGFGTELITRRVPYELGGEGELVLEEDGLRCRIAFPLKPGDSILQTNSPPLPKTARDEL</sequence>
<evidence type="ECO:0000256" key="3">
    <source>
        <dbReference type="ARBA" id="ARBA00022553"/>
    </source>
</evidence>
<comment type="caution">
    <text evidence="9">The sequence shown here is derived from an EMBL/GenBank/DDBJ whole genome shotgun (WGS) entry which is preliminary data.</text>
</comment>
<dbReference type="CDD" id="cd00130">
    <property type="entry name" value="PAS"/>
    <property type="match status" value="1"/>
</dbReference>
<feature type="domain" description="PAS" evidence="8">
    <location>
        <begin position="177"/>
        <end position="235"/>
    </location>
</feature>
<organism evidence="9 10">
    <name type="scientific">Sphingomonas jeddahensis</name>
    <dbReference type="NCBI Taxonomy" id="1915074"/>
    <lineage>
        <taxon>Bacteria</taxon>
        <taxon>Pseudomonadati</taxon>
        <taxon>Pseudomonadota</taxon>
        <taxon>Alphaproteobacteria</taxon>
        <taxon>Sphingomonadales</taxon>
        <taxon>Sphingomonadaceae</taxon>
        <taxon>Sphingomonas</taxon>
    </lineage>
</organism>
<evidence type="ECO:0000256" key="7">
    <source>
        <dbReference type="ARBA" id="ARBA00022840"/>
    </source>
</evidence>
<dbReference type="SUPFAM" id="SSF55785">
    <property type="entry name" value="PYP-like sensor domain (PAS domain)"/>
    <property type="match status" value="1"/>
</dbReference>
<dbReference type="PROSITE" id="PS50112">
    <property type="entry name" value="PAS"/>
    <property type="match status" value="1"/>
</dbReference>
<dbReference type="GO" id="GO:0006355">
    <property type="term" value="P:regulation of DNA-templated transcription"/>
    <property type="evidence" value="ECO:0007669"/>
    <property type="project" value="InterPro"/>
</dbReference>
<dbReference type="AlphaFoldDB" id="A0A1V2EX28"/>
<protein>
    <recommendedName>
        <fullName evidence="2">histidine kinase</fullName>
        <ecNumber evidence="2">2.7.13.3</ecNumber>
    </recommendedName>
</protein>
<dbReference type="NCBIfam" id="TIGR00229">
    <property type="entry name" value="sensory_box"/>
    <property type="match status" value="1"/>
</dbReference>
<dbReference type="PANTHER" id="PTHR41523">
    <property type="entry name" value="TWO-COMPONENT SYSTEM SENSOR PROTEIN"/>
    <property type="match status" value="1"/>
</dbReference>